<evidence type="ECO:0000256" key="4">
    <source>
        <dbReference type="ARBA" id="ARBA00023125"/>
    </source>
</evidence>
<dbReference type="InterPro" id="IPR026564">
    <property type="entry name" value="Transcrip_reg_TACO1-like_dom3"/>
</dbReference>
<dbReference type="NCBIfam" id="NF001030">
    <property type="entry name" value="PRK00110.1"/>
    <property type="match status" value="1"/>
</dbReference>
<dbReference type="PANTHER" id="PTHR12532:SF6">
    <property type="entry name" value="TRANSCRIPTIONAL REGULATORY PROTEIN YEBC-RELATED"/>
    <property type="match status" value="1"/>
</dbReference>
<evidence type="ECO:0000256" key="6">
    <source>
        <dbReference type="HAMAP-Rule" id="MF_00693"/>
    </source>
</evidence>
<evidence type="ECO:0000313" key="10">
    <source>
        <dbReference type="Proteomes" id="UP000176846"/>
    </source>
</evidence>
<evidence type="ECO:0000256" key="1">
    <source>
        <dbReference type="ARBA" id="ARBA00008724"/>
    </source>
</evidence>
<feature type="domain" description="TACO1/YebC-like second and third" evidence="7">
    <location>
        <begin position="83"/>
        <end position="236"/>
    </location>
</feature>
<feature type="domain" description="TACO1/YebC-like N-terminal" evidence="8">
    <location>
        <begin position="5"/>
        <end position="76"/>
    </location>
</feature>
<protein>
    <recommendedName>
        <fullName evidence="6">Probable transcriptional regulatory protein A2936_04760</fullName>
    </recommendedName>
</protein>
<dbReference type="SUPFAM" id="SSF75625">
    <property type="entry name" value="YebC-like"/>
    <property type="match status" value="1"/>
</dbReference>
<gene>
    <name evidence="9" type="ORF">A2936_04760</name>
</gene>
<dbReference type="EMBL" id="MGEK01000015">
    <property type="protein sequence ID" value="OGL82617.1"/>
    <property type="molecule type" value="Genomic_DNA"/>
</dbReference>
<dbReference type="GO" id="GO:0006355">
    <property type="term" value="P:regulation of DNA-templated transcription"/>
    <property type="evidence" value="ECO:0007669"/>
    <property type="project" value="UniProtKB-UniRule"/>
</dbReference>
<dbReference type="Gene3D" id="1.10.10.200">
    <property type="match status" value="1"/>
</dbReference>
<comment type="subcellular location">
    <subcellularLocation>
        <location evidence="6">Cytoplasm</location>
    </subcellularLocation>
</comment>
<dbReference type="Pfam" id="PF20772">
    <property type="entry name" value="TACO1_YebC_N"/>
    <property type="match status" value="1"/>
</dbReference>
<evidence type="ECO:0000256" key="3">
    <source>
        <dbReference type="ARBA" id="ARBA00023015"/>
    </source>
</evidence>
<dbReference type="NCBIfam" id="TIGR01033">
    <property type="entry name" value="YebC/PmpR family DNA-binding transcriptional regulator"/>
    <property type="match status" value="1"/>
</dbReference>
<accession>A0A1F7UY28</accession>
<evidence type="ECO:0000313" key="9">
    <source>
        <dbReference type="EMBL" id="OGL82617.1"/>
    </source>
</evidence>
<organism evidence="9 10">
    <name type="scientific">Candidatus Uhrbacteria bacterium RIFCSPLOWO2_01_FULL_47_25</name>
    <dbReference type="NCBI Taxonomy" id="1802402"/>
    <lineage>
        <taxon>Bacteria</taxon>
        <taxon>Candidatus Uhriibacteriota</taxon>
    </lineage>
</organism>
<evidence type="ECO:0000256" key="2">
    <source>
        <dbReference type="ARBA" id="ARBA00022490"/>
    </source>
</evidence>
<dbReference type="AlphaFoldDB" id="A0A1F7UY28"/>
<comment type="caution">
    <text evidence="9">The sequence shown here is derived from an EMBL/GenBank/DDBJ whole genome shotgun (WGS) entry which is preliminary data.</text>
</comment>
<reference evidence="9 10" key="1">
    <citation type="journal article" date="2016" name="Nat. Commun.">
        <title>Thousands of microbial genomes shed light on interconnected biogeochemical processes in an aquifer system.</title>
        <authorList>
            <person name="Anantharaman K."/>
            <person name="Brown C.T."/>
            <person name="Hug L.A."/>
            <person name="Sharon I."/>
            <person name="Castelle C.J."/>
            <person name="Probst A.J."/>
            <person name="Thomas B.C."/>
            <person name="Singh A."/>
            <person name="Wilkins M.J."/>
            <person name="Karaoz U."/>
            <person name="Brodie E.L."/>
            <person name="Williams K.H."/>
            <person name="Hubbard S.S."/>
            <person name="Banfield J.F."/>
        </authorList>
    </citation>
    <scope>NUCLEOTIDE SEQUENCE [LARGE SCALE GENOMIC DNA]</scope>
</reference>
<keyword evidence="5 6" id="KW-0804">Transcription</keyword>
<dbReference type="HAMAP" id="MF_00693">
    <property type="entry name" value="Transcrip_reg_TACO1"/>
    <property type="match status" value="1"/>
</dbReference>
<keyword evidence="3 6" id="KW-0805">Transcription regulation</keyword>
<dbReference type="Pfam" id="PF01709">
    <property type="entry name" value="Transcrip_reg"/>
    <property type="match status" value="1"/>
</dbReference>
<dbReference type="InterPro" id="IPR049083">
    <property type="entry name" value="TACO1_YebC_N"/>
</dbReference>
<name>A0A1F7UY28_9BACT</name>
<dbReference type="GO" id="GO:0003677">
    <property type="term" value="F:DNA binding"/>
    <property type="evidence" value="ECO:0007669"/>
    <property type="project" value="UniProtKB-UniRule"/>
</dbReference>
<dbReference type="InterPro" id="IPR017856">
    <property type="entry name" value="Integrase-like_N"/>
</dbReference>
<evidence type="ECO:0000259" key="7">
    <source>
        <dbReference type="Pfam" id="PF01709"/>
    </source>
</evidence>
<dbReference type="InterPro" id="IPR048300">
    <property type="entry name" value="TACO1_YebC-like_2nd/3rd_dom"/>
</dbReference>
<dbReference type="GO" id="GO:0005829">
    <property type="term" value="C:cytosol"/>
    <property type="evidence" value="ECO:0007669"/>
    <property type="project" value="TreeGrafter"/>
</dbReference>
<dbReference type="InterPro" id="IPR002876">
    <property type="entry name" value="Transcrip_reg_TACO1-like"/>
</dbReference>
<dbReference type="NCBIfam" id="NF009044">
    <property type="entry name" value="PRK12378.1"/>
    <property type="match status" value="1"/>
</dbReference>
<dbReference type="InterPro" id="IPR029072">
    <property type="entry name" value="YebC-like"/>
</dbReference>
<evidence type="ECO:0000259" key="8">
    <source>
        <dbReference type="Pfam" id="PF20772"/>
    </source>
</evidence>
<dbReference type="FunFam" id="1.10.10.200:FF:000002">
    <property type="entry name" value="Probable transcriptional regulatory protein CLM62_37755"/>
    <property type="match status" value="1"/>
</dbReference>
<dbReference type="PANTHER" id="PTHR12532">
    <property type="entry name" value="TRANSLATIONAL ACTIVATOR OF CYTOCHROME C OXIDASE 1"/>
    <property type="match status" value="1"/>
</dbReference>
<dbReference type="Proteomes" id="UP000176846">
    <property type="component" value="Unassembled WGS sequence"/>
</dbReference>
<proteinExistence type="inferred from homology"/>
<keyword evidence="4 6" id="KW-0238">DNA-binding</keyword>
<evidence type="ECO:0000256" key="5">
    <source>
        <dbReference type="ARBA" id="ARBA00023163"/>
    </source>
</evidence>
<sequence length="240" mass="25696">MSGHSKWAQIKRQKGAADIKKGAAFTKLANAVTVAVREGGGDATMNFKLRLAIEKARSANMPKENIERAIKRGTGELAGAALESAVYEGFGPGGAALIIEALTDNRNRTAQAVKTLLTKYGGTFGAPGSVGWMFERRGVIRLTEPENYSEDKELVLIELGAEDIIHDGDELVLFCASETIAALKDKLIHEGWVVISSEVALWPKSPVVFPTGSEGDKLSSLLEALEDNEDVQNVATTTVL</sequence>
<comment type="similarity">
    <text evidence="1 6">Belongs to the TACO1 family.</text>
</comment>
<dbReference type="Gene3D" id="3.30.70.980">
    <property type="match status" value="2"/>
</dbReference>
<keyword evidence="2 6" id="KW-0963">Cytoplasm</keyword>